<dbReference type="PATRIC" id="fig|1620.3.peg.1788"/>
<dbReference type="PIRSF" id="PIRSF010376">
    <property type="entry name" value="IspE"/>
    <property type="match status" value="1"/>
</dbReference>
<keyword evidence="7 9" id="KW-0067">ATP-binding</keyword>
<dbReference type="EMBL" id="JQCD01000021">
    <property type="protein sequence ID" value="KRN77394.1"/>
    <property type="molecule type" value="Genomic_DNA"/>
</dbReference>
<dbReference type="Gene3D" id="3.30.230.10">
    <property type="match status" value="1"/>
</dbReference>
<dbReference type="NCBIfam" id="TIGR00154">
    <property type="entry name" value="ispE"/>
    <property type="match status" value="1"/>
</dbReference>
<dbReference type="SUPFAM" id="SSF55060">
    <property type="entry name" value="GHMP Kinase, C-terminal domain"/>
    <property type="match status" value="1"/>
</dbReference>
<dbReference type="Gene3D" id="3.30.70.890">
    <property type="entry name" value="GHMP kinase, C-terminal domain"/>
    <property type="match status" value="1"/>
</dbReference>
<reference evidence="12 13" key="1">
    <citation type="journal article" date="2015" name="Genome Announc.">
        <title>Expanding the biotechnology potential of lactobacilli through comparative genomics of 213 strains and associated genera.</title>
        <authorList>
            <person name="Sun Z."/>
            <person name="Harris H.M."/>
            <person name="McCann A."/>
            <person name="Guo C."/>
            <person name="Argimon S."/>
            <person name="Zhang W."/>
            <person name="Yang X."/>
            <person name="Jeffery I.B."/>
            <person name="Cooney J.C."/>
            <person name="Kagawa T.F."/>
            <person name="Liu W."/>
            <person name="Song Y."/>
            <person name="Salvetti E."/>
            <person name="Wrobel A."/>
            <person name="Rasinkangas P."/>
            <person name="Parkhill J."/>
            <person name="Rea M.C."/>
            <person name="O'Sullivan O."/>
            <person name="Ritari J."/>
            <person name="Douillard F.P."/>
            <person name="Paul Ross R."/>
            <person name="Yang R."/>
            <person name="Briner A.E."/>
            <person name="Felis G.E."/>
            <person name="de Vos W.M."/>
            <person name="Barrangou R."/>
            <person name="Klaenhammer T.R."/>
            <person name="Caufield P.W."/>
            <person name="Cui Y."/>
            <person name="Zhang H."/>
            <person name="O'Toole P.W."/>
        </authorList>
    </citation>
    <scope>NUCLEOTIDE SEQUENCE [LARGE SCALE GENOMIC DNA]</scope>
    <source>
        <strain evidence="12 13">DSM 20014</strain>
    </source>
</reference>
<evidence type="ECO:0000259" key="10">
    <source>
        <dbReference type="Pfam" id="PF00288"/>
    </source>
</evidence>
<comment type="catalytic activity">
    <reaction evidence="9">
        <text>4-CDP-2-C-methyl-D-erythritol + ATP = 4-CDP-2-C-methyl-D-erythritol 2-phosphate + ADP + H(+)</text>
        <dbReference type="Rhea" id="RHEA:18437"/>
        <dbReference type="ChEBI" id="CHEBI:15378"/>
        <dbReference type="ChEBI" id="CHEBI:30616"/>
        <dbReference type="ChEBI" id="CHEBI:57823"/>
        <dbReference type="ChEBI" id="CHEBI:57919"/>
        <dbReference type="ChEBI" id="CHEBI:456216"/>
        <dbReference type="EC" id="2.7.1.148"/>
    </reaction>
</comment>
<evidence type="ECO:0000256" key="3">
    <source>
        <dbReference type="ARBA" id="ARBA00017473"/>
    </source>
</evidence>
<sequence>MEILERAYAKLNLSLDTPYLHRDGQQEWDMFMVPIDLADSVTIKTTHDHQDIHVESTSGVLPLNEKNLAYQAALLMRQYAKRQEGIDIHIDKKIPVAAGLGGGSSDAAAVLRGLNKMWQLNLAEAELAKMGLAIDADVPFCVYSRPARVTGRGEIVEPMAAKLPSLWLVVSKPAVSVSTPKILKQVDYDALKHGDMNELMTSLEQGNMDQAYQEMFNVLEPVTAARYPEIIKLKQKMHKFGAQVAQMSGTGPTVFAVANRESRARRIYNGVRGFVQETFIVHIVQ</sequence>
<proteinExistence type="inferred from homology"/>
<name>A0A0R2JJG3_9LACO</name>
<feature type="active site" evidence="9">
    <location>
        <position position="137"/>
    </location>
</feature>
<dbReference type="Proteomes" id="UP000051673">
    <property type="component" value="Unassembled WGS sequence"/>
</dbReference>
<dbReference type="Pfam" id="PF00288">
    <property type="entry name" value="GHMP_kinases_N"/>
    <property type="match status" value="1"/>
</dbReference>
<dbReference type="EC" id="2.7.1.148" evidence="2 9"/>
<evidence type="ECO:0000256" key="9">
    <source>
        <dbReference type="HAMAP-Rule" id="MF_00061"/>
    </source>
</evidence>
<dbReference type="GO" id="GO:0019288">
    <property type="term" value="P:isopentenyl diphosphate biosynthetic process, methylerythritol 4-phosphate pathway"/>
    <property type="evidence" value="ECO:0007669"/>
    <property type="project" value="UniProtKB-UniRule"/>
</dbReference>
<dbReference type="HAMAP" id="MF_00061">
    <property type="entry name" value="IspE"/>
    <property type="match status" value="1"/>
</dbReference>
<dbReference type="PANTHER" id="PTHR43527:SF2">
    <property type="entry name" value="4-DIPHOSPHOCYTIDYL-2-C-METHYL-D-ERYTHRITOL KINASE, CHLOROPLASTIC"/>
    <property type="match status" value="1"/>
</dbReference>
<comment type="caution">
    <text evidence="12">The sequence shown here is derived from an EMBL/GenBank/DDBJ whole genome shotgun (WGS) entry which is preliminary data.</text>
</comment>
<dbReference type="PANTHER" id="PTHR43527">
    <property type="entry name" value="4-DIPHOSPHOCYTIDYL-2-C-METHYL-D-ERYTHRITOL KINASE, CHLOROPLASTIC"/>
    <property type="match status" value="1"/>
</dbReference>
<keyword evidence="5 9" id="KW-0547">Nucleotide-binding</keyword>
<dbReference type="STRING" id="1620.IV67_GL001752"/>
<dbReference type="RefSeq" id="WP_057786979.1">
    <property type="nucleotide sequence ID" value="NZ_JQCD01000021.1"/>
</dbReference>
<dbReference type="SUPFAM" id="SSF54211">
    <property type="entry name" value="Ribosomal protein S5 domain 2-like"/>
    <property type="match status" value="1"/>
</dbReference>
<protein>
    <recommendedName>
        <fullName evidence="3 9">4-diphosphocytidyl-2-C-methyl-D-erythritol kinase</fullName>
        <shortName evidence="9">CMK</shortName>
        <ecNumber evidence="2 9">2.7.1.148</ecNumber>
    </recommendedName>
    <alternativeName>
        <fullName evidence="8 9">4-(cytidine-5'-diphospho)-2-C-methyl-D-erythritol kinase</fullName>
    </alternativeName>
</protein>
<keyword evidence="13" id="KW-1185">Reference proteome</keyword>
<dbReference type="InterPro" id="IPR006204">
    <property type="entry name" value="GHMP_kinase_N_dom"/>
</dbReference>
<dbReference type="AlphaFoldDB" id="A0A0R2JJG3"/>
<dbReference type="InterPro" id="IPR020568">
    <property type="entry name" value="Ribosomal_Su5_D2-typ_SF"/>
</dbReference>
<dbReference type="InterPro" id="IPR036554">
    <property type="entry name" value="GHMP_kinase_C_sf"/>
</dbReference>
<evidence type="ECO:0000259" key="11">
    <source>
        <dbReference type="Pfam" id="PF08544"/>
    </source>
</evidence>
<keyword evidence="9" id="KW-0414">Isoprene biosynthesis</keyword>
<keyword evidence="4 9" id="KW-0808">Transferase</keyword>
<evidence type="ECO:0000313" key="12">
    <source>
        <dbReference type="EMBL" id="KRN77394.1"/>
    </source>
</evidence>
<dbReference type="InterPro" id="IPR014721">
    <property type="entry name" value="Ribsml_uS5_D2-typ_fold_subgr"/>
</dbReference>
<dbReference type="GO" id="GO:0050515">
    <property type="term" value="F:4-(cytidine 5'-diphospho)-2-C-methyl-D-erythritol kinase activity"/>
    <property type="evidence" value="ECO:0007669"/>
    <property type="project" value="UniProtKB-UniRule"/>
</dbReference>
<comment type="similarity">
    <text evidence="1 9">Belongs to the GHMP kinase family. IspE subfamily.</text>
</comment>
<feature type="domain" description="GHMP kinase C-terminal" evidence="11">
    <location>
        <begin position="191"/>
        <end position="272"/>
    </location>
</feature>
<keyword evidence="6 9" id="KW-0418">Kinase</keyword>
<feature type="active site" evidence="9">
    <location>
        <position position="10"/>
    </location>
</feature>
<comment type="function">
    <text evidence="9">Catalyzes the phosphorylation of the position 2 hydroxy group of 4-diphosphocytidyl-2C-methyl-D-erythritol.</text>
</comment>
<evidence type="ECO:0000256" key="4">
    <source>
        <dbReference type="ARBA" id="ARBA00022679"/>
    </source>
</evidence>
<evidence type="ECO:0000256" key="1">
    <source>
        <dbReference type="ARBA" id="ARBA00009684"/>
    </source>
</evidence>
<evidence type="ECO:0000256" key="5">
    <source>
        <dbReference type="ARBA" id="ARBA00022741"/>
    </source>
</evidence>
<dbReference type="InterPro" id="IPR004424">
    <property type="entry name" value="IspE"/>
</dbReference>
<gene>
    <name evidence="9" type="primary">ispE</name>
    <name evidence="12" type="ORF">IV67_GL001752</name>
</gene>
<dbReference type="OrthoDB" id="9809438at2"/>
<dbReference type="GO" id="GO:0016114">
    <property type="term" value="P:terpenoid biosynthetic process"/>
    <property type="evidence" value="ECO:0007669"/>
    <property type="project" value="UniProtKB-UniRule"/>
</dbReference>
<evidence type="ECO:0000313" key="13">
    <source>
        <dbReference type="Proteomes" id="UP000051673"/>
    </source>
</evidence>
<comment type="pathway">
    <text evidence="9">Isoprenoid biosynthesis; isopentenyl diphosphate biosynthesis via DXP pathway; isopentenyl diphosphate from 1-deoxy-D-xylulose 5-phosphate: step 3/6.</text>
</comment>
<accession>A0A0R2JJG3</accession>
<dbReference type="Pfam" id="PF08544">
    <property type="entry name" value="GHMP_kinases_C"/>
    <property type="match status" value="1"/>
</dbReference>
<dbReference type="UniPathway" id="UPA00056">
    <property type="reaction ID" value="UER00094"/>
</dbReference>
<evidence type="ECO:0000256" key="6">
    <source>
        <dbReference type="ARBA" id="ARBA00022777"/>
    </source>
</evidence>
<evidence type="ECO:0000256" key="2">
    <source>
        <dbReference type="ARBA" id="ARBA00012052"/>
    </source>
</evidence>
<organism evidence="12 13">
    <name type="scientific">Weissella minor</name>
    <dbReference type="NCBI Taxonomy" id="1620"/>
    <lineage>
        <taxon>Bacteria</taxon>
        <taxon>Bacillati</taxon>
        <taxon>Bacillota</taxon>
        <taxon>Bacilli</taxon>
        <taxon>Lactobacillales</taxon>
        <taxon>Lactobacillaceae</taxon>
        <taxon>Weissella</taxon>
    </lineage>
</organism>
<evidence type="ECO:0000256" key="7">
    <source>
        <dbReference type="ARBA" id="ARBA00022840"/>
    </source>
</evidence>
<dbReference type="InterPro" id="IPR013750">
    <property type="entry name" value="GHMP_kinase_C_dom"/>
</dbReference>
<feature type="domain" description="GHMP kinase N-terminal" evidence="10">
    <location>
        <begin position="67"/>
        <end position="144"/>
    </location>
</feature>
<feature type="binding site" evidence="9">
    <location>
        <begin position="95"/>
        <end position="105"/>
    </location>
    <ligand>
        <name>ATP</name>
        <dbReference type="ChEBI" id="CHEBI:30616"/>
    </ligand>
</feature>
<dbReference type="GO" id="GO:0005524">
    <property type="term" value="F:ATP binding"/>
    <property type="evidence" value="ECO:0007669"/>
    <property type="project" value="UniProtKB-UniRule"/>
</dbReference>
<evidence type="ECO:0000256" key="8">
    <source>
        <dbReference type="ARBA" id="ARBA00032554"/>
    </source>
</evidence>